<dbReference type="EMBL" id="LAZR01000486">
    <property type="protein sequence ID" value="KKN66933.1"/>
    <property type="molecule type" value="Genomic_DNA"/>
</dbReference>
<reference evidence="1" key="1">
    <citation type="journal article" date="2015" name="Nature">
        <title>Complex archaea that bridge the gap between prokaryotes and eukaryotes.</title>
        <authorList>
            <person name="Spang A."/>
            <person name="Saw J.H."/>
            <person name="Jorgensen S.L."/>
            <person name="Zaremba-Niedzwiedzka K."/>
            <person name="Martijn J."/>
            <person name="Lind A.E."/>
            <person name="van Eijk R."/>
            <person name="Schleper C."/>
            <person name="Guy L."/>
            <person name="Ettema T.J."/>
        </authorList>
    </citation>
    <scope>NUCLEOTIDE SEQUENCE</scope>
</reference>
<comment type="caution">
    <text evidence="1">The sequence shown here is derived from an EMBL/GenBank/DDBJ whole genome shotgun (WGS) entry which is preliminary data.</text>
</comment>
<protein>
    <submittedName>
        <fullName evidence="1">Uncharacterized protein</fullName>
    </submittedName>
</protein>
<organism evidence="1">
    <name type="scientific">marine sediment metagenome</name>
    <dbReference type="NCBI Taxonomy" id="412755"/>
    <lineage>
        <taxon>unclassified sequences</taxon>
        <taxon>metagenomes</taxon>
        <taxon>ecological metagenomes</taxon>
    </lineage>
</organism>
<sequence>MRKPLDIRRNITRQSTYRNRLDLIENKIANVIDTVCEDCPQNIEDTCRAFNVPHSDEERVQRSQLTVSGKTQNCMDQTVLDKCYTKYRLRDEERKNE</sequence>
<accession>A0A0F9VMD2</accession>
<name>A0A0F9VMD2_9ZZZZ</name>
<dbReference type="AlphaFoldDB" id="A0A0F9VMD2"/>
<evidence type="ECO:0000313" key="1">
    <source>
        <dbReference type="EMBL" id="KKN66933.1"/>
    </source>
</evidence>
<gene>
    <name evidence="1" type="ORF">LCGC14_0466130</name>
</gene>
<proteinExistence type="predicted"/>